<proteinExistence type="predicted"/>
<name>A0A323V2Y2_9RHOO</name>
<sequence>MARLFQRMPWTEVPKPKDVFPELRELALLVPWYAMVDRLLAHENDSATLTAFIPTSHGAFLGVHNPNDSGLMELRTFIGLHQMGDRQKALWAALREAHGTNPFGTHLGDFMRPGNRKQKEVLIARHQAFVNTYNALVQYADLLGTEVLAEHPSLALESQLEQASPG</sequence>
<dbReference type="AlphaFoldDB" id="A0A323V2Y2"/>
<reference evidence="1 2" key="1">
    <citation type="submission" date="2018-06" db="EMBL/GenBank/DDBJ databases">
        <title>Azoarcus communis strain SWub3 genome.</title>
        <authorList>
            <person name="Zorraquino Salvo V."/>
            <person name="Toubiana D."/>
            <person name="Blumwald E."/>
        </authorList>
    </citation>
    <scope>NUCLEOTIDE SEQUENCE [LARGE SCALE GENOMIC DNA]</scope>
    <source>
        <strain evidence="1 2">SWub3</strain>
    </source>
</reference>
<evidence type="ECO:0000313" key="1">
    <source>
        <dbReference type="EMBL" id="PZA18400.1"/>
    </source>
</evidence>
<protein>
    <submittedName>
        <fullName evidence="1">Uncharacterized protein</fullName>
    </submittedName>
</protein>
<dbReference type="EMBL" id="QKOE01000001">
    <property type="protein sequence ID" value="PZA18400.1"/>
    <property type="molecule type" value="Genomic_DNA"/>
</dbReference>
<gene>
    <name evidence="1" type="ORF">DNK49_02405</name>
</gene>
<dbReference type="Proteomes" id="UP000248259">
    <property type="component" value="Unassembled WGS sequence"/>
</dbReference>
<comment type="caution">
    <text evidence="1">The sequence shown here is derived from an EMBL/GenBank/DDBJ whole genome shotgun (WGS) entry which is preliminary data.</text>
</comment>
<keyword evidence="2" id="KW-1185">Reference proteome</keyword>
<evidence type="ECO:0000313" key="2">
    <source>
        <dbReference type="Proteomes" id="UP000248259"/>
    </source>
</evidence>
<organism evidence="1 2">
    <name type="scientific">Parazoarcus communis SWub3 = DSM 12120</name>
    <dbReference type="NCBI Taxonomy" id="1121029"/>
    <lineage>
        <taxon>Bacteria</taxon>
        <taxon>Pseudomonadati</taxon>
        <taxon>Pseudomonadota</taxon>
        <taxon>Betaproteobacteria</taxon>
        <taxon>Rhodocyclales</taxon>
        <taxon>Zoogloeaceae</taxon>
        <taxon>Parazoarcus</taxon>
    </lineage>
</organism>
<accession>A0A323V2Y2</accession>